<dbReference type="EMBL" id="JBHSMP010000016">
    <property type="protein sequence ID" value="MFC5429896.1"/>
    <property type="molecule type" value="Genomic_DNA"/>
</dbReference>
<reference evidence="2" key="1">
    <citation type="journal article" date="2019" name="Int. J. Syst. Evol. Microbiol.">
        <title>The Global Catalogue of Microorganisms (GCM) 10K type strain sequencing project: providing services to taxonomists for standard genome sequencing and annotation.</title>
        <authorList>
            <consortium name="The Broad Institute Genomics Platform"/>
            <consortium name="The Broad Institute Genome Sequencing Center for Infectious Disease"/>
            <person name="Wu L."/>
            <person name="Ma J."/>
        </authorList>
    </citation>
    <scope>NUCLEOTIDE SEQUENCE [LARGE SCALE GENOMIC DNA]</scope>
    <source>
        <strain evidence="2">CCUG 56042</strain>
    </source>
</reference>
<keyword evidence="2" id="KW-1185">Reference proteome</keyword>
<evidence type="ECO:0000313" key="1">
    <source>
        <dbReference type="EMBL" id="MFC5429896.1"/>
    </source>
</evidence>
<comment type="caution">
    <text evidence="1">The sequence shown here is derived from an EMBL/GenBank/DDBJ whole genome shotgun (WGS) entry which is preliminary data.</text>
</comment>
<dbReference type="RefSeq" id="WP_377711923.1">
    <property type="nucleotide sequence ID" value="NZ_JBHSMP010000016.1"/>
</dbReference>
<accession>A0ABW0J9Z8</accession>
<sequence>MLDPLKPLKLPAANSGSRQETSRAARLRAQPCLSARFTAQYSPGFLLDVIASNVTPDPDVCNQPASLGIIPARSNSASFHCSFARSLGGGGACGKRSLEGMFLPGCVMTAKAAARDITGKS</sequence>
<protein>
    <submittedName>
        <fullName evidence="1">Uncharacterized protein</fullName>
    </submittedName>
</protein>
<evidence type="ECO:0000313" key="2">
    <source>
        <dbReference type="Proteomes" id="UP001596103"/>
    </source>
</evidence>
<gene>
    <name evidence="1" type="ORF">ACFPTO_13965</name>
</gene>
<proteinExistence type="predicted"/>
<organism evidence="1 2">
    <name type="scientific">Paraburkholderia denitrificans</name>
    <dbReference type="NCBI Taxonomy" id="694025"/>
    <lineage>
        <taxon>Bacteria</taxon>
        <taxon>Pseudomonadati</taxon>
        <taxon>Pseudomonadota</taxon>
        <taxon>Betaproteobacteria</taxon>
        <taxon>Burkholderiales</taxon>
        <taxon>Burkholderiaceae</taxon>
        <taxon>Paraburkholderia</taxon>
    </lineage>
</organism>
<name>A0ABW0J9Z8_9BURK</name>
<dbReference type="Proteomes" id="UP001596103">
    <property type="component" value="Unassembled WGS sequence"/>
</dbReference>